<protein>
    <recommendedName>
        <fullName evidence="1">AB hydrolase-1 domain-containing protein</fullName>
    </recommendedName>
</protein>
<dbReference type="Proteomes" id="UP000436522">
    <property type="component" value="Unassembled WGS sequence"/>
</dbReference>
<dbReference type="RefSeq" id="WP_159981003.1">
    <property type="nucleotide sequence ID" value="NZ_BLIV01000012.1"/>
</dbReference>
<sequence length="284" mass="30472">MTLAETAVQEGPLRTDRLTVHHVRRQAGGPQSPRVLFLGGSNFDLRLKRTFLDAPWVQHCDIVTYEPRGIGRTEQPDGPWTMVDYADDALAVLDAVGWATAHVVAESFGGMTALHLAARAQQRVTQLIISSATAGGPEHASYDIAEFLDLSRQDAARAALCLQDSRQEDLAKTDPDAFEQILAERVAFETAFAVPSIASGGYGRLLTARRGHDCTTALDGITAPTTVIAGRFDRQASPAAQRALAERLPNAELHLMEAGHGILFSAPEALDVTAQALGVAQSVR</sequence>
<dbReference type="InterPro" id="IPR029058">
    <property type="entry name" value="AB_hydrolase_fold"/>
</dbReference>
<dbReference type="EMBL" id="BLIV01000012">
    <property type="protein sequence ID" value="GFE52399.1"/>
    <property type="molecule type" value="Genomic_DNA"/>
</dbReference>
<evidence type="ECO:0000313" key="3">
    <source>
        <dbReference type="Proteomes" id="UP000436522"/>
    </source>
</evidence>
<accession>A0A640VWJ6</accession>
<dbReference type="InterPro" id="IPR000073">
    <property type="entry name" value="AB_hydrolase_1"/>
</dbReference>
<dbReference type="SUPFAM" id="SSF53474">
    <property type="entry name" value="alpha/beta-Hydrolases"/>
    <property type="match status" value="1"/>
</dbReference>
<proteinExistence type="predicted"/>
<evidence type="ECO:0000313" key="2">
    <source>
        <dbReference type="EMBL" id="GFE52399.1"/>
    </source>
</evidence>
<dbReference type="InterPro" id="IPR050471">
    <property type="entry name" value="AB_hydrolase"/>
</dbReference>
<gene>
    <name evidence="2" type="ORF">So717_41520</name>
</gene>
<dbReference type="Gene3D" id="3.40.50.1820">
    <property type="entry name" value="alpha/beta hydrolase"/>
    <property type="match status" value="1"/>
</dbReference>
<evidence type="ECO:0000259" key="1">
    <source>
        <dbReference type="Pfam" id="PF00561"/>
    </source>
</evidence>
<reference evidence="2 3" key="1">
    <citation type="submission" date="2019-12" db="EMBL/GenBank/DDBJ databases">
        <title>Roseobacter cerasinus sp. nov., isolated from seawater around aquaculture.</title>
        <authorList>
            <person name="Muramatsu S."/>
            <person name="Takabe Y."/>
            <person name="Mori K."/>
            <person name="Takaichi S."/>
            <person name="Hanada S."/>
        </authorList>
    </citation>
    <scope>NUCLEOTIDE SEQUENCE [LARGE SCALE GENOMIC DNA]</scope>
    <source>
        <strain evidence="2 3">AI77</strain>
    </source>
</reference>
<comment type="caution">
    <text evidence="2">The sequence shown here is derived from an EMBL/GenBank/DDBJ whole genome shotgun (WGS) entry which is preliminary data.</text>
</comment>
<dbReference type="PANTHER" id="PTHR43433">
    <property type="entry name" value="HYDROLASE, ALPHA/BETA FOLD FAMILY PROTEIN"/>
    <property type="match status" value="1"/>
</dbReference>
<keyword evidence="3" id="KW-1185">Reference proteome</keyword>
<dbReference type="Pfam" id="PF00561">
    <property type="entry name" value="Abhydrolase_1"/>
    <property type="match status" value="1"/>
</dbReference>
<organism evidence="2 3">
    <name type="scientific">Roseobacter cerasinus</name>
    <dbReference type="NCBI Taxonomy" id="2602289"/>
    <lineage>
        <taxon>Bacteria</taxon>
        <taxon>Pseudomonadati</taxon>
        <taxon>Pseudomonadota</taxon>
        <taxon>Alphaproteobacteria</taxon>
        <taxon>Rhodobacterales</taxon>
        <taxon>Roseobacteraceae</taxon>
        <taxon>Roseobacter</taxon>
    </lineage>
</organism>
<dbReference type="OrthoDB" id="3210164at2"/>
<dbReference type="AlphaFoldDB" id="A0A640VWJ6"/>
<dbReference type="PANTHER" id="PTHR43433:SF5">
    <property type="entry name" value="AB HYDROLASE-1 DOMAIN-CONTAINING PROTEIN"/>
    <property type="match status" value="1"/>
</dbReference>
<feature type="domain" description="AB hydrolase-1" evidence="1">
    <location>
        <begin position="39"/>
        <end position="266"/>
    </location>
</feature>
<name>A0A640VWJ6_9RHOB</name>